<dbReference type="PANTHER" id="PTHR12815:SF47">
    <property type="entry name" value="TRANSLOCATION AND ASSEMBLY MODULE SUBUNIT TAMA"/>
    <property type="match status" value="1"/>
</dbReference>
<feature type="domain" description="POTRA" evidence="7">
    <location>
        <begin position="315"/>
        <end position="393"/>
    </location>
</feature>
<dbReference type="InterPro" id="IPR039910">
    <property type="entry name" value="D15-like"/>
</dbReference>
<dbReference type="InterPro" id="IPR034746">
    <property type="entry name" value="POTRA"/>
</dbReference>
<reference evidence="8" key="1">
    <citation type="submission" date="2022-06" db="EMBL/GenBank/DDBJ databases">
        <title>Aeoliella straminimaris, a novel planctomycete from sediments.</title>
        <authorList>
            <person name="Vitorino I.R."/>
            <person name="Lage O.M."/>
        </authorList>
    </citation>
    <scope>NUCLEOTIDE SEQUENCE</scope>
    <source>
        <strain evidence="8">ICT_H6.2</strain>
    </source>
</reference>
<dbReference type="RefSeq" id="WP_252852039.1">
    <property type="nucleotide sequence ID" value="NZ_JAMXLR010000026.1"/>
</dbReference>
<evidence type="ECO:0000256" key="6">
    <source>
        <dbReference type="SAM" id="MobiDB-lite"/>
    </source>
</evidence>
<dbReference type="InterPro" id="IPR000184">
    <property type="entry name" value="Bac_surfAg_D15"/>
</dbReference>
<evidence type="ECO:0000313" key="8">
    <source>
        <dbReference type="EMBL" id="MCO6043938.1"/>
    </source>
</evidence>
<organism evidence="8 9">
    <name type="scientific">Aeoliella straminimaris</name>
    <dbReference type="NCBI Taxonomy" id="2954799"/>
    <lineage>
        <taxon>Bacteria</taxon>
        <taxon>Pseudomonadati</taxon>
        <taxon>Planctomycetota</taxon>
        <taxon>Planctomycetia</taxon>
        <taxon>Pirellulales</taxon>
        <taxon>Lacipirellulaceae</taxon>
        <taxon>Aeoliella</taxon>
    </lineage>
</organism>
<dbReference type="GO" id="GO:0019867">
    <property type="term" value="C:outer membrane"/>
    <property type="evidence" value="ECO:0007669"/>
    <property type="project" value="InterPro"/>
</dbReference>
<dbReference type="Pfam" id="PF01103">
    <property type="entry name" value="Omp85"/>
    <property type="match status" value="1"/>
</dbReference>
<evidence type="ECO:0000256" key="3">
    <source>
        <dbReference type="ARBA" id="ARBA00022729"/>
    </source>
</evidence>
<dbReference type="Gene3D" id="2.40.160.50">
    <property type="entry name" value="membrane protein fhac: a member of the omp85/tpsb transporter family"/>
    <property type="match status" value="1"/>
</dbReference>
<feature type="domain" description="POTRA" evidence="7">
    <location>
        <begin position="76"/>
        <end position="147"/>
    </location>
</feature>
<evidence type="ECO:0000256" key="4">
    <source>
        <dbReference type="ARBA" id="ARBA00023136"/>
    </source>
</evidence>
<accession>A0A9X2F942</accession>
<name>A0A9X2F942_9BACT</name>
<evidence type="ECO:0000259" key="7">
    <source>
        <dbReference type="PROSITE" id="PS51779"/>
    </source>
</evidence>
<gene>
    <name evidence="8" type="ORF">NG895_08465</name>
</gene>
<feature type="compositionally biased region" description="Low complexity" evidence="6">
    <location>
        <begin position="63"/>
        <end position="75"/>
    </location>
</feature>
<dbReference type="AlphaFoldDB" id="A0A9X2F942"/>
<feature type="region of interest" description="Disordered" evidence="6">
    <location>
        <begin position="58"/>
        <end position="77"/>
    </location>
</feature>
<comment type="subcellular location">
    <subcellularLocation>
        <location evidence="1">Membrane</location>
    </subcellularLocation>
</comment>
<dbReference type="EMBL" id="JAMXLR010000026">
    <property type="protein sequence ID" value="MCO6043938.1"/>
    <property type="molecule type" value="Genomic_DNA"/>
</dbReference>
<comment type="caution">
    <text evidence="8">The sequence shown here is derived from an EMBL/GenBank/DDBJ whole genome shotgun (WGS) entry which is preliminary data.</text>
</comment>
<keyword evidence="5" id="KW-0998">Cell outer membrane</keyword>
<protein>
    <submittedName>
        <fullName evidence="8">BamA/TamA family outer membrane protein</fullName>
    </submittedName>
</protein>
<keyword evidence="2" id="KW-0812">Transmembrane</keyword>
<dbReference type="Pfam" id="PF07244">
    <property type="entry name" value="POTRA"/>
    <property type="match status" value="4"/>
</dbReference>
<proteinExistence type="predicted"/>
<keyword evidence="3" id="KW-0732">Signal</keyword>
<keyword evidence="9" id="KW-1185">Reference proteome</keyword>
<dbReference type="Gene3D" id="3.10.20.310">
    <property type="entry name" value="membrane protein fhac"/>
    <property type="match status" value="5"/>
</dbReference>
<keyword evidence="4" id="KW-0472">Membrane</keyword>
<dbReference type="InterPro" id="IPR010827">
    <property type="entry name" value="BamA/TamA_POTRA"/>
</dbReference>
<dbReference type="Proteomes" id="UP001155241">
    <property type="component" value="Unassembled WGS sequence"/>
</dbReference>
<sequence length="1050" mass="116136">MSTQNEQITLPFNSLFQHSKRVLKQALMVFAATLPLGLPAAGQGNMSAGDLAGSLFGREEKPSASAGGPSLSSTSDPVTDIRIEGARTVPKVKVLSQLQTRIGRPYDPQLVQRDVKKLFDLPWFVNVETYTDRSEDGLVVIFKVVERPTIRIVQYLGNKSIKDAKLSKETGLEEGGALSPYQVEEGRSRIAQLYKDNGFNRVQVQVVEGLQTGDQAVVYSINEGPQQKVSKVRFEGNLFATDGQLKTKISTKPGMFFGLFKGYLDQNGVESDRVRLTDYYRRFGFFQASVEPIIEWNDDDTKATIRWIISEGPQSSVRNVSFLGNNLFATKDLQAGLKLHGAQTFERDRLTGDVEWLKELYGSRGYVFADIKADVRYLDEPGKVDLVYSIDEGKQFRVGRVFVHIGGDNPHTKISTALNRLSIKPGQIMDIREVRASERRLQASSLFHADAARNIYPKISFRIPEKNDEMLASGDQPMVRGQSPPEPAPAFDAVPGQPGTYEVERPNYPMDVDKDMEVHLYFDRDLKPIAPPAPQPAVPQSQPQVHVVRKPAIESYYAKRPATNTAYQELNVKSANPYQPRPVLLPPSLDSKPVYRGQNATMGWGAGGVATPRSASDVLSDVGGQAVRPTSPATAPVRDASVQQTQYVNEIPPPGIPAQQTLPSPQLPPAESITPYPADQMIVPGANGLPSYTNPEVDVFVDLQETQTGRFLLGVGINSNAGVVGQIMLDERNFDWRRPPRSWQDIVDGTAWRGGGQRFRLEAAPGSQVQRYLASFQEPFFLGTNVSLSLSGSYYDRRYTDWDEQRLGGRIGWGYQWVQSDVSTNFTYRAENVNIRNPSNPAEPQLAEVLGDNILHGFKASIINDTRDSAFLATQGHYMEIYGEQVIGTFDYPRVGVDFKKYFLVRERADHSGRHVVSLVTKVDVTGSDTPIYDNFFAGGFSTLRGFDFRGASPVSNGVEVGGEFSWLNSAEYMFPITADDMLHGVVFCDFGTVEPKVEINDFRVSPGFGLRITVPAMGPAPIALDFAFPVAKAPTDDTQVFSFSVGFLR</sequence>
<evidence type="ECO:0000313" key="9">
    <source>
        <dbReference type="Proteomes" id="UP001155241"/>
    </source>
</evidence>
<evidence type="ECO:0000256" key="2">
    <source>
        <dbReference type="ARBA" id="ARBA00022692"/>
    </source>
</evidence>
<dbReference type="PANTHER" id="PTHR12815">
    <property type="entry name" value="SORTING AND ASSEMBLY MACHINERY SAMM50 PROTEIN FAMILY MEMBER"/>
    <property type="match status" value="1"/>
</dbReference>
<evidence type="ECO:0000256" key="5">
    <source>
        <dbReference type="ARBA" id="ARBA00023237"/>
    </source>
</evidence>
<dbReference type="PROSITE" id="PS51779">
    <property type="entry name" value="POTRA"/>
    <property type="match status" value="2"/>
</dbReference>
<evidence type="ECO:0000256" key="1">
    <source>
        <dbReference type="ARBA" id="ARBA00004370"/>
    </source>
</evidence>